<organism evidence="1 2">
    <name type="scientific">Ascaris lumbricoides</name>
    <name type="common">Giant roundworm</name>
    <dbReference type="NCBI Taxonomy" id="6252"/>
    <lineage>
        <taxon>Eukaryota</taxon>
        <taxon>Metazoa</taxon>
        <taxon>Ecdysozoa</taxon>
        <taxon>Nematoda</taxon>
        <taxon>Chromadorea</taxon>
        <taxon>Rhabditida</taxon>
        <taxon>Spirurina</taxon>
        <taxon>Ascaridomorpha</taxon>
        <taxon>Ascaridoidea</taxon>
        <taxon>Ascarididae</taxon>
        <taxon>Ascaris</taxon>
    </lineage>
</organism>
<name>A0A0M3HT34_ASCLU</name>
<dbReference type="AlphaFoldDB" id="A0A0M3HT34"/>
<keyword evidence="1" id="KW-1185">Reference proteome</keyword>
<evidence type="ECO:0000313" key="2">
    <source>
        <dbReference type="WBParaSite" id="ALUE_0000574401-mRNA-1"/>
    </source>
</evidence>
<sequence>MPFWPQMQSEVDAVVEAIDWLLNYWAEVKDPASISFENFAEVELEKYIWPSGLRSKVIMVPELIRGAHVHNVLHTEKRSKIVTIRKDDAIVFHLRRVAKRDNIATNGTKTSRELARFIKPCEKLWSDRQKRIRDIPGTEILHAKIWPNRGLQRDTSIQDHRRDDRRFNR</sequence>
<protein>
    <submittedName>
        <fullName evidence="2">Glycosyltransferase family 92 protein</fullName>
    </submittedName>
</protein>
<reference evidence="2" key="1">
    <citation type="submission" date="2017-02" db="UniProtKB">
        <authorList>
            <consortium name="WormBaseParasite"/>
        </authorList>
    </citation>
    <scope>IDENTIFICATION</scope>
</reference>
<evidence type="ECO:0000313" key="1">
    <source>
        <dbReference type="Proteomes" id="UP000036681"/>
    </source>
</evidence>
<proteinExistence type="predicted"/>
<accession>A0A0M3HT34</accession>
<dbReference type="WBParaSite" id="ALUE_0000574401-mRNA-1">
    <property type="protein sequence ID" value="ALUE_0000574401-mRNA-1"/>
    <property type="gene ID" value="ALUE_0000574401"/>
</dbReference>
<dbReference type="Proteomes" id="UP000036681">
    <property type="component" value="Unplaced"/>
</dbReference>